<dbReference type="InterPro" id="IPR013597">
    <property type="entry name" value="Mat_intron_G2"/>
</dbReference>
<accession>A0A1C9CCU7</accession>
<keyword evidence="4" id="KW-0808">Transferase</keyword>
<protein>
    <submittedName>
        <fullName evidence="3 4">Maturase</fullName>
    </submittedName>
</protein>
<keyword evidence="4" id="KW-0695">RNA-directed DNA polymerase</keyword>
<proteinExistence type="predicted"/>
<dbReference type="Pfam" id="PF13655">
    <property type="entry name" value="RVT_N"/>
    <property type="match status" value="1"/>
</dbReference>
<dbReference type="InterPro" id="IPR025960">
    <property type="entry name" value="RVT_N"/>
</dbReference>
<dbReference type="EMBL" id="KX284718">
    <property type="protein sequence ID" value="AOM66174.1"/>
    <property type="molecule type" value="Genomic_DNA"/>
</dbReference>
<dbReference type="AlphaFoldDB" id="A0A1C9CCU7"/>
<reference evidence="3" key="1">
    <citation type="journal article" date="2016" name="BMC Biol.">
        <title>Parallel evolution of highly conserved plastid genome architecture in red seaweeds and seed plants.</title>
        <authorList>
            <person name="Lee J."/>
            <person name="Cho C.H."/>
            <person name="Park S.I."/>
            <person name="Choi J.W."/>
            <person name="Song H.S."/>
            <person name="West J.A."/>
            <person name="Bhattacharya D."/>
            <person name="Yoon H.S."/>
        </authorList>
    </citation>
    <scope>NUCLEOTIDE SEQUENCE</scope>
</reference>
<feature type="domain" description="Group II intron maturase-specific" evidence="1">
    <location>
        <begin position="345"/>
        <end position="413"/>
    </location>
</feature>
<dbReference type="Pfam" id="PF08388">
    <property type="entry name" value="GIIM"/>
    <property type="match status" value="1"/>
</dbReference>
<sequence length="477" mass="58216">MSYNNFCWDVLAWDKIHNIVFKFQRKIYSATLLGEKERIYFLQHKILNSKLIRLWIIKQLIEKDKFRLNIKYIFFICSKLLKFNLSLPQFSISKRLFKYFLEMKFSLVKLAIEPVFQAVAKRCKISSTEHSYSPNRIIKIINEELQQKQPQYFYNVCLKKYLCQIKCEAILDRISNFFHPKIKSYLYKLLKLNLLKYYTNLITYHYYEIQIKSNIIVELCNLLLNNVFNKFRLILCKYNATRNILLEYLISNISMPHKYLRYLYNFTIIHKDFQYIQEVNKLFLVWLSYIGISQKIKFKIWQPKDQKLEVLNFCFYPQKNQTSGKVYIAPSFAAQKHLFKTIQIFRFRMKNANINDYILKLSLLLKTWKSYFLLCNCKKTLAKLDNLIFIQVYLWAIKRHPQWSKNKIKTKYFTRISKYKYQKRIYQSSWILSNANFQQNNQYDYFCLLEKLRWICLKPITTTKHLHSYSYLYYLNI</sequence>
<dbReference type="RefSeq" id="YP_009296831.1">
    <property type="nucleotide sequence ID" value="NC_031173.1"/>
</dbReference>
<evidence type="ECO:0000313" key="4">
    <source>
        <dbReference type="EMBL" id="ARO90467.1"/>
    </source>
</evidence>
<dbReference type="GO" id="GO:0003964">
    <property type="term" value="F:RNA-directed DNA polymerase activity"/>
    <property type="evidence" value="ECO:0007669"/>
    <property type="project" value="UniProtKB-KW"/>
</dbReference>
<name>A0A1C9CCU7_9RHOD</name>
<evidence type="ECO:0000259" key="2">
    <source>
        <dbReference type="Pfam" id="PF13655"/>
    </source>
</evidence>
<dbReference type="EMBL" id="KY709207">
    <property type="protein sequence ID" value="ARO90467.1"/>
    <property type="molecule type" value="Genomic_DNA"/>
</dbReference>
<evidence type="ECO:0000313" key="3">
    <source>
        <dbReference type="EMBL" id="AOM66174.1"/>
    </source>
</evidence>
<dbReference type="GeneID" id="29073244"/>
<feature type="domain" description="Reverse transcriptase N-terminal" evidence="2">
    <location>
        <begin position="8"/>
        <end position="63"/>
    </location>
</feature>
<evidence type="ECO:0000259" key="1">
    <source>
        <dbReference type="Pfam" id="PF08388"/>
    </source>
</evidence>
<reference evidence="4" key="2">
    <citation type="submission" date="2017-03" db="EMBL/GenBank/DDBJ databases">
        <title>The new red algal subphylum Proteorhodophytina comprises the largest and most divergent plastid genomes known.</title>
        <authorList>
            <person name="Munoz-Gomez S.A."/>
            <person name="Mejia-Franco F.G."/>
            <person name="Durnin K."/>
            <person name="Morgan C."/>
            <person name="Grisdale C.J."/>
            <person name="Archibald J.M."/>
            <person name="Slamovits C.H."/>
        </authorList>
    </citation>
    <scope>NUCLEOTIDE SEQUENCE</scope>
    <source>
        <strain evidence="4">UTEX LB2854</strain>
    </source>
</reference>
<keyword evidence="3" id="KW-0934">Plastid</keyword>
<keyword evidence="4" id="KW-0150">Chloroplast</keyword>
<geneLocation type="plastid" evidence="3"/>
<organism evidence="3">
    <name type="scientific">Bangiopsis subsimplex</name>
    <dbReference type="NCBI Taxonomy" id="139980"/>
    <lineage>
        <taxon>Eukaryota</taxon>
        <taxon>Rhodophyta</taxon>
        <taxon>Stylonematophyceae</taxon>
        <taxon>Stylonematales</taxon>
        <taxon>Stylonemataceae</taxon>
        <taxon>Bangiopsis</taxon>
    </lineage>
</organism>
<keyword evidence="4" id="KW-0548">Nucleotidyltransferase</keyword>
<gene>
    <name evidence="3" type="primary">mat</name>
    <name evidence="4" type="synonym">atpB</name>
    <name evidence="3" type="ORF">Bangp_092</name>
</gene>